<dbReference type="AlphaFoldDB" id="A0A6J4KNB2"/>
<feature type="compositionally biased region" description="Basic and acidic residues" evidence="1">
    <location>
        <begin position="1"/>
        <end position="17"/>
    </location>
</feature>
<evidence type="ECO:0000313" key="2">
    <source>
        <dbReference type="EMBL" id="CAA9310667.1"/>
    </source>
</evidence>
<sequence>APARRLDAGHSAGDGRGRPGAAHPGKPRAPDSGGGADGPAPWRRPPAAVAGARGGADPRALHERGGGRHAPAGGRTPGAWVRGAASPRDGAHRAAHREPARPQRRPPAPVAGRTRPTAAGL</sequence>
<feature type="compositionally biased region" description="Low complexity" evidence="1">
    <location>
        <begin position="69"/>
        <end position="79"/>
    </location>
</feature>
<proteinExistence type="predicted"/>
<accession>A0A6J4KNB2</accession>
<organism evidence="2">
    <name type="scientific">uncultured Gemmatimonadota bacterium</name>
    <dbReference type="NCBI Taxonomy" id="203437"/>
    <lineage>
        <taxon>Bacteria</taxon>
        <taxon>Pseudomonadati</taxon>
        <taxon>Gemmatimonadota</taxon>
        <taxon>environmental samples</taxon>
    </lineage>
</organism>
<name>A0A6J4KNB2_9BACT</name>
<evidence type="ECO:0000256" key="1">
    <source>
        <dbReference type="SAM" id="MobiDB-lite"/>
    </source>
</evidence>
<dbReference type="EMBL" id="CADCTV010000239">
    <property type="protein sequence ID" value="CAA9310667.1"/>
    <property type="molecule type" value="Genomic_DNA"/>
</dbReference>
<reference evidence="2" key="1">
    <citation type="submission" date="2020-02" db="EMBL/GenBank/DDBJ databases">
        <authorList>
            <person name="Meier V. D."/>
        </authorList>
    </citation>
    <scope>NUCLEOTIDE SEQUENCE</scope>
    <source>
        <strain evidence="2">AVDCRST_MAG89</strain>
    </source>
</reference>
<feature type="region of interest" description="Disordered" evidence="1">
    <location>
        <begin position="1"/>
        <end position="121"/>
    </location>
</feature>
<feature type="non-terminal residue" evidence="2">
    <location>
        <position position="121"/>
    </location>
</feature>
<feature type="compositionally biased region" description="Basic and acidic residues" evidence="1">
    <location>
        <begin position="89"/>
        <end position="101"/>
    </location>
</feature>
<gene>
    <name evidence="2" type="ORF">AVDCRST_MAG89-1092</name>
</gene>
<protein>
    <submittedName>
        <fullName evidence="2">Uncharacterized protein</fullName>
    </submittedName>
</protein>
<feature type="non-terminal residue" evidence="2">
    <location>
        <position position="1"/>
    </location>
</feature>
<feature type="compositionally biased region" description="Low complexity" evidence="1">
    <location>
        <begin position="38"/>
        <end position="58"/>
    </location>
</feature>